<dbReference type="Pfam" id="PF00520">
    <property type="entry name" value="Ion_trans"/>
    <property type="match status" value="2"/>
</dbReference>
<dbReference type="InterPro" id="IPR018490">
    <property type="entry name" value="cNMP-bd_dom_sf"/>
</dbReference>
<dbReference type="InterPro" id="IPR018488">
    <property type="entry name" value="cNMP-bd_CS"/>
</dbReference>
<keyword evidence="5" id="KW-0631">Potassium channel</keyword>
<feature type="transmembrane region" description="Helical" evidence="12">
    <location>
        <begin position="809"/>
        <end position="826"/>
    </location>
</feature>
<dbReference type="SUPFAM" id="SSF81324">
    <property type="entry name" value="Voltage-gated potassium channels"/>
    <property type="match status" value="2"/>
</dbReference>
<feature type="transmembrane region" description="Helical" evidence="12">
    <location>
        <begin position="210"/>
        <end position="229"/>
    </location>
</feature>
<evidence type="ECO:0000256" key="7">
    <source>
        <dbReference type="ARBA" id="ARBA00022958"/>
    </source>
</evidence>
<keyword evidence="15" id="KW-1185">Reference proteome</keyword>
<keyword evidence="3" id="KW-0633">Potassium transport</keyword>
<evidence type="ECO:0000256" key="10">
    <source>
        <dbReference type="ARBA" id="ARBA00023136"/>
    </source>
</evidence>
<feature type="domain" description="Cyclic nucleotide-binding" evidence="13">
    <location>
        <begin position="414"/>
        <end position="542"/>
    </location>
</feature>
<dbReference type="OrthoDB" id="74619at2759"/>
<dbReference type="PROSITE" id="PS00889">
    <property type="entry name" value="CNMP_BINDING_2"/>
    <property type="match status" value="2"/>
</dbReference>
<dbReference type="GO" id="GO:0005249">
    <property type="term" value="F:voltage-gated potassium channel activity"/>
    <property type="evidence" value="ECO:0007669"/>
    <property type="project" value="InterPro"/>
</dbReference>
<feature type="domain" description="Cyclic nucleotide-binding" evidence="13">
    <location>
        <begin position="969"/>
        <end position="1066"/>
    </location>
</feature>
<dbReference type="GO" id="GO:0034702">
    <property type="term" value="C:monoatomic ion channel complex"/>
    <property type="evidence" value="ECO:0007669"/>
    <property type="project" value="UniProtKB-KW"/>
</dbReference>
<keyword evidence="9" id="KW-0406">Ion transport</keyword>
<dbReference type="CDD" id="cd00038">
    <property type="entry name" value="CAP_ED"/>
    <property type="match status" value="2"/>
</dbReference>
<evidence type="ECO:0000256" key="4">
    <source>
        <dbReference type="ARBA" id="ARBA00022692"/>
    </source>
</evidence>
<dbReference type="Proteomes" id="UP000243579">
    <property type="component" value="Unassembled WGS sequence"/>
</dbReference>
<gene>
    <name evidence="14" type="ORF">ACHHYP_08815</name>
</gene>
<name>A0A1V9YP29_ACHHY</name>
<evidence type="ECO:0000313" key="15">
    <source>
        <dbReference type="Proteomes" id="UP000243579"/>
    </source>
</evidence>
<dbReference type="InterPro" id="IPR005821">
    <property type="entry name" value="Ion_trans_dom"/>
</dbReference>
<dbReference type="SMART" id="SM00100">
    <property type="entry name" value="cNMP"/>
    <property type="match status" value="2"/>
</dbReference>
<dbReference type="AlphaFoldDB" id="A0A1V9YP29"/>
<dbReference type="InterPro" id="IPR000595">
    <property type="entry name" value="cNMP-bd_dom"/>
</dbReference>
<feature type="transmembrane region" description="Helical" evidence="12">
    <location>
        <begin position="313"/>
        <end position="336"/>
    </location>
</feature>
<accession>A0A1V9YP29</accession>
<dbReference type="Gene3D" id="1.10.287.630">
    <property type="entry name" value="Helix hairpin bin"/>
    <property type="match status" value="2"/>
</dbReference>
<evidence type="ECO:0000259" key="13">
    <source>
        <dbReference type="PROSITE" id="PS50042"/>
    </source>
</evidence>
<feature type="transmembrane region" description="Helical" evidence="12">
    <location>
        <begin position="838"/>
        <end position="858"/>
    </location>
</feature>
<feature type="transmembrane region" description="Helical" evidence="12">
    <location>
        <begin position="637"/>
        <end position="657"/>
    </location>
</feature>
<keyword evidence="11" id="KW-0407">Ion channel</keyword>
<feature type="transmembrane region" description="Helical" evidence="12">
    <location>
        <begin position="59"/>
        <end position="84"/>
    </location>
</feature>
<dbReference type="PRINTS" id="PR01463">
    <property type="entry name" value="EAGCHANLFMLY"/>
</dbReference>
<evidence type="ECO:0000256" key="2">
    <source>
        <dbReference type="ARBA" id="ARBA00022448"/>
    </source>
</evidence>
<keyword evidence="8 12" id="KW-1133">Transmembrane helix</keyword>
<comment type="subcellular location">
    <subcellularLocation>
        <location evidence="1">Membrane</location>
        <topology evidence="1">Multi-pass membrane protein</topology>
    </subcellularLocation>
</comment>
<evidence type="ECO:0000256" key="12">
    <source>
        <dbReference type="SAM" id="Phobius"/>
    </source>
</evidence>
<evidence type="ECO:0000256" key="8">
    <source>
        <dbReference type="ARBA" id="ARBA00022989"/>
    </source>
</evidence>
<evidence type="ECO:0000256" key="3">
    <source>
        <dbReference type="ARBA" id="ARBA00022538"/>
    </source>
</evidence>
<dbReference type="GO" id="GO:0005886">
    <property type="term" value="C:plasma membrane"/>
    <property type="evidence" value="ECO:0007669"/>
    <property type="project" value="TreeGrafter"/>
</dbReference>
<dbReference type="Pfam" id="PF00027">
    <property type="entry name" value="cNMP_binding"/>
    <property type="match status" value="2"/>
</dbReference>
<feature type="transmembrane region" description="Helical" evidence="12">
    <location>
        <begin position="611"/>
        <end position="631"/>
    </location>
</feature>
<evidence type="ECO:0000256" key="1">
    <source>
        <dbReference type="ARBA" id="ARBA00004141"/>
    </source>
</evidence>
<reference evidence="14 15" key="1">
    <citation type="journal article" date="2014" name="Genome Biol. Evol.">
        <title>The secreted proteins of Achlya hypogyna and Thraustotheca clavata identify the ancestral oomycete secretome and reveal gene acquisitions by horizontal gene transfer.</title>
        <authorList>
            <person name="Misner I."/>
            <person name="Blouin N."/>
            <person name="Leonard G."/>
            <person name="Richards T.A."/>
            <person name="Lane C.E."/>
        </authorList>
    </citation>
    <scope>NUCLEOTIDE SEQUENCE [LARGE SCALE GENOMIC DNA]</scope>
    <source>
        <strain evidence="14 15">ATCC 48635</strain>
    </source>
</reference>
<dbReference type="PANTHER" id="PTHR10217:SF435">
    <property type="entry name" value="POTASSIUM VOLTAGE-GATED CHANNEL PROTEIN EAG"/>
    <property type="match status" value="1"/>
</dbReference>
<proteinExistence type="predicted"/>
<keyword evidence="4 12" id="KW-0812">Transmembrane</keyword>
<comment type="caution">
    <text evidence="14">The sequence shown here is derived from an EMBL/GenBank/DDBJ whole genome shotgun (WGS) entry which is preliminary data.</text>
</comment>
<feature type="transmembrane region" description="Helical" evidence="12">
    <location>
        <begin position="249"/>
        <end position="267"/>
    </location>
</feature>
<dbReference type="Gene3D" id="1.10.287.70">
    <property type="match status" value="2"/>
</dbReference>
<dbReference type="GO" id="GO:0042391">
    <property type="term" value="P:regulation of membrane potential"/>
    <property type="evidence" value="ECO:0007669"/>
    <property type="project" value="TreeGrafter"/>
</dbReference>
<evidence type="ECO:0000256" key="6">
    <source>
        <dbReference type="ARBA" id="ARBA00022882"/>
    </source>
</evidence>
<dbReference type="EMBL" id="JNBR01001440">
    <property type="protein sequence ID" value="OQR87469.1"/>
    <property type="molecule type" value="Genomic_DNA"/>
</dbReference>
<feature type="transmembrane region" description="Helical" evidence="12">
    <location>
        <begin position="750"/>
        <end position="768"/>
    </location>
</feature>
<protein>
    <submittedName>
        <fullName evidence="14">Tetrameric potassium-selective cyclic nucleotide gated channel</fullName>
    </submittedName>
</protein>
<dbReference type="PROSITE" id="PS50042">
    <property type="entry name" value="CNMP_BINDING_3"/>
    <property type="match status" value="2"/>
</dbReference>
<dbReference type="SUPFAM" id="SSF51206">
    <property type="entry name" value="cAMP-binding domain-like"/>
    <property type="match status" value="2"/>
</dbReference>
<dbReference type="InterPro" id="IPR014710">
    <property type="entry name" value="RmlC-like_jellyroll"/>
</dbReference>
<keyword evidence="10 12" id="KW-0472">Membrane</keyword>
<dbReference type="PANTHER" id="PTHR10217">
    <property type="entry name" value="VOLTAGE AND LIGAND GATED POTASSIUM CHANNEL"/>
    <property type="match status" value="1"/>
</dbReference>
<dbReference type="PROSITE" id="PS00888">
    <property type="entry name" value="CNMP_BINDING_1"/>
    <property type="match status" value="1"/>
</dbReference>
<evidence type="ECO:0000256" key="11">
    <source>
        <dbReference type="ARBA" id="ARBA00023303"/>
    </source>
</evidence>
<organism evidence="14 15">
    <name type="scientific">Achlya hypogyna</name>
    <name type="common">Oomycete</name>
    <name type="synonym">Protoachlya hypogyna</name>
    <dbReference type="NCBI Taxonomy" id="1202772"/>
    <lineage>
        <taxon>Eukaryota</taxon>
        <taxon>Sar</taxon>
        <taxon>Stramenopiles</taxon>
        <taxon>Oomycota</taxon>
        <taxon>Saprolegniomycetes</taxon>
        <taxon>Saprolegniales</taxon>
        <taxon>Achlyaceae</taxon>
        <taxon>Achlya</taxon>
    </lineage>
</organism>
<dbReference type="InterPro" id="IPR050818">
    <property type="entry name" value="KCNH_animal-type"/>
</dbReference>
<feature type="transmembrane region" description="Helical" evidence="12">
    <location>
        <begin position="287"/>
        <end position="307"/>
    </location>
</feature>
<keyword evidence="6" id="KW-0851">Voltage-gated channel</keyword>
<evidence type="ECO:0000256" key="9">
    <source>
        <dbReference type="ARBA" id="ARBA00023065"/>
    </source>
</evidence>
<dbReference type="Gene3D" id="2.60.120.10">
    <property type="entry name" value="Jelly Rolls"/>
    <property type="match status" value="2"/>
</dbReference>
<evidence type="ECO:0000313" key="14">
    <source>
        <dbReference type="EMBL" id="OQR87469.1"/>
    </source>
</evidence>
<keyword evidence="2" id="KW-0813">Transport</keyword>
<sequence length="1117" mass="128591">MDASMRSRSRGSVSSKVYPVEASGLRDPWWCCRRRAANTAFETRPTRCIIYPSHWFRSFWGAVNIGLVIYVCTIAPYVVAFYSLAEYEESSWWVSDSITDALYVVDIVVRFRSAYIDHKTGDVVADPRKIALRYIRGWFCFDVFAAFPWNTVFTHYASSTSRVMQYPRLFRVIRLTRIAKILRVLEVQALIEFCEDKFNLNRNYIVVSKLLLSIVLVAHFTACGFYAMGTTMNTNYDVGLVEGDPTTSWIAYAAFTKKSYLLTLLQLNERRIWKLTYSKPEMYLTSLYFAFTMMATVGFGDIIPVTINERIYIIFSMVISAGIYAFMIASVSSSVASMNVTRNRYFERLNEVNAYMESRDLPQSLQLRTRRYYRYFLQHKTVYDESRILEDLSTTLREEITDHYIRMTIKNITFFQDVPKGFTAYIAVHLKPLFLPPNTTVIKMGDYASEMFIVARGVLQVYEPKYLKTGEEAEDVEISFLFDGDHFGEMALLLEEQKGQRTASVRSKIYCELHALEYKQLQTGLARYPSAMDKLMRVALQRKILITNLRKTKITNLMSRPSSKVVPSNGDEDDAPSPVMAYWGDDPHGTKPVGILFPTHRFRVFWDTVNLVLLAYVCTIVPYVSSFYSIADYQMSQWVIADYITDVLYAMDIIITFRSAYVDPKTGDIISSPTAIARAYISRWLALDLFATFPWDTFFRYVLESRTHATQIPRLLRVTRLTRIAKIQTLVEFCEDKLNINRNYIVVSKLLLCILLVAHFTACGFYFMGTTMNSNYAAGMASHDETSSWIAYATHSKHIWSAAYSKLEMYISSLYFAFTMMATVGFGDFVPVTINERLYTIFGMVISAGTYAFMIASVSSSVASMNVTRNRYFERLNELNAYMESRGLPASLQLRTRRYYRYFLQRKTVYDESRILEDLSTTLREEITDHYIRMTIKNITFFQDVPKGFTAYIAVYLKPLFLSPNSTMGDYGSEMFIVARGVLQVYEPTHTPDGEEGDDIEISFLLDGDHFGEMALLLEEQKGKRTACVRAKIYCELHALEYKHLQTGLTRYPSAMDKLMGVALHRKALVTNLRKTKISNLITHVQKKTLDKRFKKLAAEKRFGAASWGLKHMFQGA</sequence>
<keyword evidence="7" id="KW-0630">Potassium</keyword>
<evidence type="ECO:0000256" key="5">
    <source>
        <dbReference type="ARBA" id="ARBA00022826"/>
    </source>
</evidence>
<dbReference type="InterPro" id="IPR003938">
    <property type="entry name" value="K_chnl_volt-dep_EAG/ELK/ERG"/>
</dbReference>